<reference evidence="1" key="1">
    <citation type="journal article" date="2023" name="G3 (Bethesda)">
        <title>A reference genome for the long-term kleptoplast-retaining sea slug Elysia crispata morphotype clarki.</title>
        <authorList>
            <person name="Eastman K.E."/>
            <person name="Pendleton A.L."/>
            <person name="Shaikh M.A."/>
            <person name="Suttiyut T."/>
            <person name="Ogas R."/>
            <person name="Tomko P."/>
            <person name="Gavelis G."/>
            <person name="Widhalm J.R."/>
            <person name="Wisecaver J.H."/>
        </authorList>
    </citation>
    <scope>NUCLEOTIDE SEQUENCE</scope>
    <source>
        <strain evidence="1">ECLA1</strain>
    </source>
</reference>
<accession>A0AAE1B1P2</accession>
<name>A0AAE1B1P2_9GAST</name>
<comment type="caution">
    <text evidence="1">The sequence shown here is derived from an EMBL/GenBank/DDBJ whole genome shotgun (WGS) entry which is preliminary data.</text>
</comment>
<sequence>MATLVEPLWTLGERYSNWQPESATCHTLGGQWTDISAGLIHRRSCSPLDQGTHSINPRYGEHVTDPDGQSKGLDYLLSVWSTQDLATLQSSDTNVLTSCVRDLGRDGRTANKRGRTGEELQFFKFHLVRAGQQQKDVVKNLMRIEDLPNRPRARFSRFLSPSVSSPKPLFHHLKSTLV</sequence>
<evidence type="ECO:0000313" key="2">
    <source>
        <dbReference type="Proteomes" id="UP001283361"/>
    </source>
</evidence>
<keyword evidence="2" id="KW-1185">Reference proteome</keyword>
<dbReference type="EMBL" id="JAWDGP010000832">
    <property type="protein sequence ID" value="KAK3796887.1"/>
    <property type="molecule type" value="Genomic_DNA"/>
</dbReference>
<protein>
    <submittedName>
        <fullName evidence="1">Uncharacterized protein</fullName>
    </submittedName>
</protein>
<dbReference type="Proteomes" id="UP001283361">
    <property type="component" value="Unassembled WGS sequence"/>
</dbReference>
<evidence type="ECO:0000313" key="1">
    <source>
        <dbReference type="EMBL" id="KAK3796887.1"/>
    </source>
</evidence>
<proteinExistence type="predicted"/>
<gene>
    <name evidence="1" type="ORF">RRG08_055721</name>
</gene>
<organism evidence="1 2">
    <name type="scientific">Elysia crispata</name>
    <name type="common">lettuce slug</name>
    <dbReference type="NCBI Taxonomy" id="231223"/>
    <lineage>
        <taxon>Eukaryota</taxon>
        <taxon>Metazoa</taxon>
        <taxon>Spiralia</taxon>
        <taxon>Lophotrochozoa</taxon>
        <taxon>Mollusca</taxon>
        <taxon>Gastropoda</taxon>
        <taxon>Heterobranchia</taxon>
        <taxon>Euthyneura</taxon>
        <taxon>Panpulmonata</taxon>
        <taxon>Sacoglossa</taxon>
        <taxon>Placobranchoidea</taxon>
        <taxon>Plakobranchidae</taxon>
        <taxon>Elysia</taxon>
    </lineage>
</organism>
<dbReference type="AlphaFoldDB" id="A0AAE1B1P2"/>